<sequence length="307" mass="33815">MAPGLNLLRPRRGDGHGGFGGDSQQIAALMAERPSQRSHKEEEEADKVKIFNEGDAASCARSKVDGDGSGRDVGWLQLGVGGARGSRSTGSNLHDPSTSREKGDLVELELFDRRPPDLRSTAEASPLVVPALAPPWLPAVMGGYSCHQHWEINPRPSSAAATVPPPMPSSCSWGRLPPPSSSSSSARPDGEMRVVNLPRWTQTGVWFVLQAAQDQIKEPFLPQIPKSYLRIKDGRMTIRLLMKYLANKLVLEDESQVEIRCRGQQLPPFVTLIYVRDNIWCSPQLFDYSNSSSSSSRFVMNLFYSRS</sequence>
<keyword evidence="3" id="KW-1185">Reference proteome</keyword>
<dbReference type="EMBL" id="CP136897">
    <property type="protein sequence ID" value="WOL17970.1"/>
    <property type="molecule type" value="Genomic_DNA"/>
</dbReference>
<protein>
    <submittedName>
        <fullName evidence="2">Uncharacterized protein</fullName>
    </submittedName>
</protein>
<feature type="compositionally biased region" description="Polar residues" evidence="1">
    <location>
        <begin position="86"/>
        <end position="96"/>
    </location>
</feature>
<dbReference type="Proteomes" id="UP001327560">
    <property type="component" value="Chromosome 8"/>
</dbReference>
<feature type="region of interest" description="Disordered" evidence="1">
    <location>
        <begin position="156"/>
        <end position="190"/>
    </location>
</feature>
<dbReference type="Gene3D" id="3.10.20.90">
    <property type="entry name" value="Phosphatidylinositol 3-kinase Catalytic Subunit, Chain A, domain 1"/>
    <property type="match status" value="1"/>
</dbReference>
<evidence type="ECO:0000256" key="1">
    <source>
        <dbReference type="SAM" id="MobiDB-lite"/>
    </source>
</evidence>
<feature type="region of interest" description="Disordered" evidence="1">
    <location>
        <begin position="1"/>
        <end position="47"/>
    </location>
</feature>
<gene>
    <name evidence="2" type="ORF">Cni_G26763</name>
</gene>
<dbReference type="PANTHER" id="PTHR47290:SF4">
    <property type="entry name" value="RING FINGER PROTEIN"/>
    <property type="match status" value="1"/>
</dbReference>
<proteinExistence type="predicted"/>
<organism evidence="2 3">
    <name type="scientific">Canna indica</name>
    <name type="common">Indian-shot</name>
    <dbReference type="NCBI Taxonomy" id="4628"/>
    <lineage>
        <taxon>Eukaryota</taxon>
        <taxon>Viridiplantae</taxon>
        <taxon>Streptophyta</taxon>
        <taxon>Embryophyta</taxon>
        <taxon>Tracheophyta</taxon>
        <taxon>Spermatophyta</taxon>
        <taxon>Magnoliopsida</taxon>
        <taxon>Liliopsida</taxon>
        <taxon>Zingiberales</taxon>
        <taxon>Cannaceae</taxon>
        <taxon>Canna</taxon>
    </lineage>
</organism>
<dbReference type="InterPro" id="IPR044171">
    <property type="entry name" value="LAX2-like"/>
</dbReference>
<feature type="compositionally biased region" description="Basic and acidic residues" evidence="1">
    <location>
        <begin position="34"/>
        <end position="47"/>
    </location>
</feature>
<name>A0AAQ3QRL6_9LILI</name>
<reference evidence="2 3" key="1">
    <citation type="submission" date="2023-10" db="EMBL/GenBank/DDBJ databases">
        <title>Chromosome-scale genome assembly provides insights into flower coloration mechanisms of Canna indica.</title>
        <authorList>
            <person name="Li C."/>
        </authorList>
    </citation>
    <scope>NUCLEOTIDE SEQUENCE [LARGE SCALE GENOMIC DNA]</scope>
    <source>
        <tissue evidence="2">Flower</tissue>
    </source>
</reference>
<evidence type="ECO:0000313" key="2">
    <source>
        <dbReference type="EMBL" id="WOL17970.1"/>
    </source>
</evidence>
<evidence type="ECO:0000313" key="3">
    <source>
        <dbReference type="Proteomes" id="UP001327560"/>
    </source>
</evidence>
<dbReference type="PANTHER" id="PTHR47290">
    <property type="entry name" value="RING FINGER PROTEIN"/>
    <property type="match status" value="1"/>
</dbReference>
<dbReference type="AlphaFoldDB" id="A0AAQ3QRL6"/>
<feature type="region of interest" description="Disordered" evidence="1">
    <location>
        <begin position="80"/>
        <end position="102"/>
    </location>
</feature>
<accession>A0AAQ3QRL6</accession>